<reference evidence="2 3" key="1">
    <citation type="submission" date="2020-08" db="EMBL/GenBank/DDBJ databases">
        <title>Genome sequence of Leucobacter denitrificans KACC 14055T.</title>
        <authorList>
            <person name="Hyun D.-W."/>
            <person name="Bae J.-W."/>
        </authorList>
    </citation>
    <scope>NUCLEOTIDE SEQUENCE [LARGE SCALE GENOMIC DNA]</scope>
    <source>
        <strain evidence="2 3">KACC 14055</strain>
    </source>
</reference>
<dbReference type="RefSeq" id="WP_187556217.1">
    <property type="nucleotide sequence ID" value="NZ_CP060716.1"/>
</dbReference>
<evidence type="ECO:0000313" key="2">
    <source>
        <dbReference type="EMBL" id="QNN63760.1"/>
    </source>
</evidence>
<keyword evidence="1" id="KW-0472">Membrane</keyword>
<dbReference type="EMBL" id="CP060716">
    <property type="protein sequence ID" value="QNN63760.1"/>
    <property type="molecule type" value="Genomic_DNA"/>
</dbReference>
<evidence type="ECO:0000313" key="3">
    <source>
        <dbReference type="Proteomes" id="UP000515934"/>
    </source>
</evidence>
<proteinExistence type="predicted"/>
<protein>
    <recommendedName>
        <fullName evidence="4">Prepilin-type N-terminal cleavage/methylation domain-containing protein</fullName>
    </recommendedName>
</protein>
<dbReference type="KEGG" id="ldn:H9L06_05635"/>
<evidence type="ECO:0008006" key="4">
    <source>
        <dbReference type="Google" id="ProtNLM"/>
    </source>
</evidence>
<sequence length="142" mass="14484">MRRVAGVLRGETGLTMTELAVAIVLLSLVIAGLAPLMVNSVLLAQKNANVGEANRVAAAQLDETRSVVRGAACESVADLNASDLAISTGGGAEGAIHKLRVTRDVTCTDRLATVTISVFDRNATSAAPDPLVSATTQVVTAS</sequence>
<evidence type="ECO:0000256" key="1">
    <source>
        <dbReference type="SAM" id="Phobius"/>
    </source>
</evidence>
<dbReference type="Proteomes" id="UP000515934">
    <property type="component" value="Chromosome"/>
</dbReference>
<feature type="transmembrane region" description="Helical" evidence="1">
    <location>
        <begin position="20"/>
        <end position="38"/>
    </location>
</feature>
<gene>
    <name evidence="2" type="ORF">H9L06_05635</name>
</gene>
<keyword evidence="3" id="KW-1185">Reference proteome</keyword>
<keyword evidence="1" id="KW-1133">Transmembrane helix</keyword>
<organism evidence="2 3">
    <name type="scientific">Leucobacter denitrificans</name>
    <dbReference type="NCBI Taxonomy" id="683042"/>
    <lineage>
        <taxon>Bacteria</taxon>
        <taxon>Bacillati</taxon>
        <taxon>Actinomycetota</taxon>
        <taxon>Actinomycetes</taxon>
        <taxon>Micrococcales</taxon>
        <taxon>Microbacteriaceae</taxon>
        <taxon>Leucobacter</taxon>
    </lineage>
</organism>
<keyword evidence="1" id="KW-0812">Transmembrane</keyword>
<accession>A0A7G9S7D5</accession>
<name>A0A7G9S7D5_9MICO</name>
<dbReference type="AlphaFoldDB" id="A0A7G9S7D5"/>